<dbReference type="InterPro" id="IPR018200">
    <property type="entry name" value="USP_CS"/>
</dbReference>
<dbReference type="GO" id="GO:0016579">
    <property type="term" value="P:protein deubiquitination"/>
    <property type="evidence" value="ECO:0007669"/>
    <property type="project" value="InterPro"/>
</dbReference>
<dbReference type="InterPro" id="IPR038765">
    <property type="entry name" value="Papain-like_cys_pep_sf"/>
</dbReference>
<dbReference type="OrthoDB" id="21192at2759"/>
<evidence type="ECO:0000256" key="7">
    <source>
        <dbReference type="SAM" id="MobiDB-lite"/>
    </source>
</evidence>
<keyword evidence="6" id="KW-0645">Protease</keyword>
<dbReference type="SUPFAM" id="SSF57850">
    <property type="entry name" value="RING/U-box"/>
    <property type="match status" value="1"/>
</dbReference>
<name>A0A2J7PYE9_9NEOP</name>
<evidence type="ECO:0000256" key="2">
    <source>
        <dbReference type="ARBA" id="ARBA00022723"/>
    </source>
</evidence>
<dbReference type="InterPro" id="IPR028889">
    <property type="entry name" value="USP"/>
</dbReference>
<dbReference type="InterPro" id="IPR001394">
    <property type="entry name" value="Peptidase_C19_UCH"/>
</dbReference>
<feature type="domain" description="UBP-type" evidence="9">
    <location>
        <begin position="1"/>
        <end position="65"/>
    </location>
</feature>
<proteinExistence type="inferred from homology"/>
<keyword evidence="6" id="KW-0833">Ubl conjugation pathway</keyword>
<dbReference type="Pfam" id="PF02148">
    <property type="entry name" value="zf-UBP"/>
    <property type="match status" value="1"/>
</dbReference>
<dbReference type="FunFam" id="3.90.70.10:FF:000189">
    <property type="entry name" value="Ubiquitinyl hydrolase 1"/>
    <property type="match status" value="1"/>
</dbReference>
<comment type="catalytic activity">
    <reaction evidence="1 6">
        <text>Thiol-dependent hydrolysis of ester, thioester, amide, peptide and isopeptide bonds formed by the C-terminal Gly of ubiquitin (a 76-residue protein attached to proteins as an intracellular targeting signal).</text>
        <dbReference type="EC" id="3.4.19.12"/>
    </reaction>
</comment>
<dbReference type="PANTHER" id="PTHR21646:SF19">
    <property type="entry name" value="UBIQUITIN CARBOXYL-TERMINAL HYDROLASE 3"/>
    <property type="match status" value="1"/>
</dbReference>
<dbReference type="AlphaFoldDB" id="A0A2J7PYE9"/>
<dbReference type="PROSITE" id="PS50235">
    <property type="entry name" value="USP_3"/>
    <property type="match status" value="1"/>
</dbReference>
<comment type="caution">
    <text evidence="10">The sequence shown here is derived from an EMBL/GenBank/DDBJ whole genome shotgun (WGS) entry which is preliminary data.</text>
</comment>
<evidence type="ECO:0000256" key="1">
    <source>
        <dbReference type="ARBA" id="ARBA00000707"/>
    </source>
</evidence>
<dbReference type="InterPro" id="IPR013083">
    <property type="entry name" value="Znf_RING/FYVE/PHD"/>
</dbReference>
<evidence type="ECO:0000256" key="6">
    <source>
        <dbReference type="RuleBase" id="RU366025"/>
    </source>
</evidence>
<keyword evidence="6 10" id="KW-0378">Hydrolase</keyword>
<dbReference type="Pfam" id="PF00443">
    <property type="entry name" value="UCH"/>
    <property type="match status" value="1"/>
</dbReference>
<comment type="similarity">
    <text evidence="6">Belongs to the peptidase C19 family.</text>
</comment>
<reference evidence="10 11" key="1">
    <citation type="submission" date="2017-12" db="EMBL/GenBank/DDBJ databases">
        <title>Hemimetabolous genomes reveal molecular basis of termite eusociality.</title>
        <authorList>
            <person name="Harrison M.C."/>
            <person name="Jongepier E."/>
            <person name="Robertson H.M."/>
            <person name="Arning N."/>
            <person name="Bitard-Feildel T."/>
            <person name="Chao H."/>
            <person name="Childers C.P."/>
            <person name="Dinh H."/>
            <person name="Doddapaneni H."/>
            <person name="Dugan S."/>
            <person name="Gowin J."/>
            <person name="Greiner C."/>
            <person name="Han Y."/>
            <person name="Hu H."/>
            <person name="Hughes D.S.T."/>
            <person name="Huylmans A.-K."/>
            <person name="Kemena C."/>
            <person name="Kremer L.P.M."/>
            <person name="Lee S.L."/>
            <person name="Lopez-Ezquerra A."/>
            <person name="Mallet L."/>
            <person name="Monroy-Kuhn J.M."/>
            <person name="Moser A."/>
            <person name="Murali S.C."/>
            <person name="Muzny D.M."/>
            <person name="Otani S."/>
            <person name="Piulachs M.-D."/>
            <person name="Poelchau M."/>
            <person name="Qu J."/>
            <person name="Schaub F."/>
            <person name="Wada-Katsumata A."/>
            <person name="Worley K.C."/>
            <person name="Xie Q."/>
            <person name="Ylla G."/>
            <person name="Poulsen M."/>
            <person name="Gibbs R.A."/>
            <person name="Schal C."/>
            <person name="Richards S."/>
            <person name="Belles X."/>
            <person name="Korb J."/>
            <person name="Bornberg-Bauer E."/>
        </authorList>
    </citation>
    <scope>NUCLEOTIDE SEQUENCE [LARGE SCALE GENOMIC DNA]</scope>
    <source>
        <tissue evidence="10">Whole body</tissue>
    </source>
</reference>
<dbReference type="InterPro" id="IPR050185">
    <property type="entry name" value="Ub_carboxyl-term_hydrolase"/>
</dbReference>
<dbReference type="PANTHER" id="PTHR21646">
    <property type="entry name" value="UBIQUITIN CARBOXYL-TERMINAL HYDROLASE"/>
    <property type="match status" value="1"/>
</dbReference>
<dbReference type="Proteomes" id="UP000235965">
    <property type="component" value="Unassembled WGS sequence"/>
</dbReference>
<dbReference type="Gene3D" id="3.90.70.10">
    <property type="entry name" value="Cysteine proteinases"/>
    <property type="match status" value="1"/>
</dbReference>
<evidence type="ECO:0000313" key="11">
    <source>
        <dbReference type="Proteomes" id="UP000235965"/>
    </source>
</evidence>
<dbReference type="SUPFAM" id="SSF54001">
    <property type="entry name" value="Cysteine proteinases"/>
    <property type="match status" value="1"/>
</dbReference>
<keyword evidence="2" id="KW-0479">Metal-binding</keyword>
<keyword evidence="3 5" id="KW-0863">Zinc-finger</keyword>
<dbReference type="PROSITE" id="PS00972">
    <property type="entry name" value="USP_1"/>
    <property type="match status" value="1"/>
</dbReference>
<evidence type="ECO:0000259" key="9">
    <source>
        <dbReference type="PROSITE" id="PS50271"/>
    </source>
</evidence>
<evidence type="ECO:0000256" key="5">
    <source>
        <dbReference type="PROSITE-ProRule" id="PRU00502"/>
    </source>
</evidence>
<dbReference type="GO" id="GO:0006508">
    <property type="term" value="P:proteolysis"/>
    <property type="evidence" value="ECO:0007669"/>
    <property type="project" value="UniProtKB-KW"/>
</dbReference>
<dbReference type="GO" id="GO:0008270">
    <property type="term" value="F:zinc ion binding"/>
    <property type="evidence" value="ECO:0007669"/>
    <property type="project" value="UniProtKB-KW"/>
</dbReference>
<evidence type="ECO:0000256" key="3">
    <source>
        <dbReference type="ARBA" id="ARBA00022771"/>
    </source>
</evidence>
<protein>
    <recommendedName>
        <fullName evidence="6">Ubiquitin carboxyl-terminal hydrolase</fullName>
        <ecNumber evidence="6">3.4.19.12</ecNumber>
    </recommendedName>
</protein>
<dbReference type="EC" id="3.4.19.12" evidence="6"/>
<evidence type="ECO:0000313" key="10">
    <source>
        <dbReference type="EMBL" id="PNF21373.1"/>
    </source>
</evidence>
<feature type="region of interest" description="Disordered" evidence="7">
    <location>
        <begin position="105"/>
        <end position="145"/>
    </location>
</feature>
<organism evidence="10 11">
    <name type="scientific">Cryptotermes secundus</name>
    <dbReference type="NCBI Taxonomy" id="105785"/>
    <lineage>
        <taxon>Eukaryota</taxon>
        <taxon>Metazoa</taxon>
        <taxon>Ecdysozoa</taxon>
        <taxon>Arthropoda</taxon>
        <taxon>Hexapoda</taxon>
        <taxon>Insecta</taxon>
        <taxon>Pterygota</taxon>
        <taxon>Neoptera</taxon>
        <taxon>Polyneoptera</taxon>
        <taxon>Dictyoptera</taxon>
        <taxon>Blattodea</taxon>
        <taxon>Blattoidea</taxon>
        <taxon>Termitoidae</taxon>
        <taxon>Kalotermitidae</taxon>
        <taxon>Cryptotermitinae</taxon>
        <taxon>Cryptotermes</taxon>
    </lineage>
</organism>
<dbReference type="GO" id="GO:0004843">
    <property type="term" value="F:cysteine-type deubiquitinase activity"/>
    <property type="evidence" value="ECO:0007669"/>
    <property type="project" value="UniProtKB-UniRule"/>
</dbReference>
<accession>A0A2J7PYE9</accession>
<feature type="domain" description="USP" evidence="8">
    <location>
        <begin position="148"/>
        <end position="498"/>
    </location>
</feature>
<feature type="compositionally biased region" description="Acidic residues" evidence="7">
    <location>
        <begin position="68"/>
        <end position="87"/>
    </location>
</feature>
<sequence>MVNCGRYIKGHAKDHFEQHDNHTVCMQCVNLAVYCYTCDEFVVNDTQCGLLERVRQDWFHADGSNPTEDNECSVADDEDDDDDDDEQGSWRSDFLRKEIQENVRTLRPRSRKRSHSVDSSSMENRQYKRQRVGKLKNSSPKSREKKVVGLRNLGNTCFMNAVLQSLSNIEEFCYYFKQLPSLENAKNNGRKVYQSRSLREMNDALMAEELRKILISLTQGGSKGAISPESLFLVIWKIVPRFRGYQQQDAHEFLRYMLDRLHTELLHLLPDFTLKDNPYISLGHKSRSSIVTSVFGGTLQSEVRCLNCSSESKKHDPFLDLSLDIPEKFQLPKKTKDNEESLPPCNISDCLTSFIEVEELAETELYYCNNCKSKQRSTKRFWIRRLPNVLCLHLKRFRWQNSLRTKIDTHISFPVTALDMSQFVLSSLHETRRSGMGSNLYDLAAVIVHHGSGAGSGHYTAFAINDGQWFHFNDSTVRPTEDEVVAKCKPYILFYIRREFRLPHLNS</sequence>
<evidence type="ECO:0000256" key="4">
    <source>
        <dbReference type="ARBA" id="ARBA00022833"/>
    </source>
</evidence>
<dbReference type="PROSITE" id="PS50271">
    <property type="entry name" value="ZF_UBP"/>
    <property type="match status" value="1"/>
</dbReference>
<keyword evidence="4" id="KW-0862">Zinc</keyword>
<dbReference type="PROSITE" id="PS00973">
    <property type="entry name" value="USP_2"/>
    <property type="match status" value="1"/>
</dbReference>
<dbReference type="EMBL" id="NEVH01020350">
    <property type="protein sequence ID" value="PNF21373.1"/>
    <property type="molecule type" value="Genomic_DNA"/>
</dbReference>
<gene>
    <name evidence="10" type="ORF">B7P43_G15467</name>
</gene>
<keyword evidence="6" id="KW-0788">Thiol protease</keyword>
<evidence type="ECO:0000259" key="8">
    <source>
        <dbReference type="PROSITE" id="PS50235"/>
    </source>
</evidence>
<feature type="region of interest" description="Disordered" evidence="7">
    <location>
        <begin position="60"/>
        <end position="91"/>
    </location>
</feature>
<dbReference type="Gene3D" id="3.30.40.10">
    <property type="entry name" value="Zinc/RING finger domain, C3HC4 (zinc finger)"/>
    <property type="match status" value="1"/>
</dbReference>
<dbReference type="InterPro" id="IPR001607">
    <property type="entry name" value="Znf_UBP"/>
</dbReference>
<keyword evidence="11" id="KW-1185">Reference proteome</keyword>